<dbReference type="InterPro" id="IPR013083">
    <property type="entry name" value="Znf_RING/FYVE/PHD"/>
</dbReference>
<feature type="domain" description="CXXC-type" evidence="8">
    <location>
        <begin position="453"/>
        <end position="499"/>
    </location>
</feature>
<dbReference type="InterPro" id="IPR019787">
    <property type="entry name" value="Znf_PHD-finger"/>
</dbReference>
<feature type="region of interest" description="Disordered" evidence="6">
    <location>
        <begin position="210"/>
        <end position="232"/>
    </location>
</feature>
<feature type="compositionally biased region" description="Acidic residues" evidence="6">
    <location>
        <begin position="220"/>
        <end position="232"/>
    </location>
</feature>
<keyword evidence="2 5" id="KW-0863">Zinc-finger</keyword>
<dbReference type="InterPro" id="IPR019786">
    <property type="entry name" value="Zinc_finger_PHD-type_CS"/>
</dbReference>
<proteinExistence type="predicted"/>
<dbReference type="Pfam" id="PF00628">
    <property type="entry name" value="PHD"/>
    <property type="match status" value="3"/>
</dbReference>
<sequence>MGDGGIEEEDPDDDDDDENEDDDDDDGNDDENSSPSEGDGDPEDERAKDDDGLCEYERLRLERIARNNARLAMLGFDDSSGMKKVKRRSAPARPRRSIGLDGPRRQNPDRERRATTFNESELLIEIGLKRKGRGGASSSAASSSSSPPSAAAAAAAVGGTATAGRKRRCGKCDGCARDVNCLTCVACVTGKTRCIFRKCQWYGKAVDRADDDGDAAHDDGGEEDVEEEEEEEDRHDTECYVCNDGGDLICCDGCERAYHSNCHKPKIWDLPDGVWYCMICTSARRALEREDAKVKQPRYSGPLIANLGHCEVNCTVLFPKFECIVCEVTEVSGAFRPPDWVTCRECDDSYHTKCLDPPLENNTWRKWRCITCNGENKKANMKNKPKVKKEKVKKESKPLFEGEHMDDCFMCFNGGDLICCDYCEKAYHLECHIPPLTEVPNGLWKCQECAAVEYTRMMKCGECRACLREDCGKCSNCLDKPKFGGPNKLKQVCLEEMSLFAFRASGKGGY</sequence>
<dbReference type="GO" id="GO:0003677">
    <property type="term" value="F:DNA binding"/>
    <property type="evidence" value="ECO:0007669"/>
    <property type="project" value="UniProtKB-KW"/>
</dbReference>
<feature type="region of interest" description="Disordered" evidence="6">
    <location>
        <begin position="81"/>
        <end position="115"/>
    </location>
</feature>
<dbReference type="Gene3D" id="3.30.40.10">
    <property type="entry name" value="Zinc/RING finger domain, C3HC4 (zinc finger)"/>
    <property type="match status" value="3"/>
</dbReference>
<feature type="domain" description="PHD-type" evidence="7">
    <location>
        <begin position="320"/>
        <end position="375"/>
    </location>
</feature>
<feature type="compositionally biased region" description="Acidic residues" evidence="6">
    <location>
        <begin position="1"/>
        <end position="44"/>
    </location>
</feature>
<dbReference type="InterPro" id="IPR002857">
    <property type="entry name" value="Znf_CXXC"/>
</dbReference>
<keyword evidence="4" id="KW-0238">DNA-binding</keyword>
<dbReference type="EMBL" id="JALLPB020000009">
    <property type="protein sequence ID" value="KAL3827047.1"/>
    <property type="molecule type" value="Genomic_DNA"/>
</dbReference>
<gene>
    <name evidence="9" type="ORF">ACHAXA_007554</name>
</gene>
<evidence type="ECO:0000313" key="9">
    <source>
        <dbReference type="EMBL" id="KAL3827047.1"/>
    </source>
</evidence>
<evidence type="ECO:0000259" key="8">
    <source>
        <dbReference type="PROSITE" id="PS51058"/>
    </source>
</evidence>
<dbReference type="PANTHER" id="PTHR46386">
    <property type="entry name" value="NUCLEAR BODY PROTEIN SP140"/>
    <property type="match status" value="1"/>
</dbReference>
<dbReference type="PROSITE" id="PS50016">
    <property type="entry name" value="ZF_PHD_2"/>
    <property type="match status" value="3"/>
</dbReference>
<dbReference type="Pfam" id="PF02008">
    <property type="entry name" value="zf-CXXC"/>
    <property type="match status" value="1"/>
</dbReference>
<evidence type="ECO:0000256" key="4">
    <source>
        <dbReference type="ARBA" id="ARBA00023125"/>
    </source>
</evidence>
<feature type="domain" description="PHD-type" evidence="7">
    <location>
        <begin position="236"/>
        <end position="283"/>
    </location>
</feature>
<name>A0ABD3SS41_9STRA</name>
<dbReference type="AlphaFoldDB" id="A0ABD3SS41"/>
<accession>A0ABD3SS41</accession>
<dbReference type="PROSITE" id="PS01359">
    <property type="entry name" value="ZF_PHD_1"/>
    <property type="match status" value="1"/>
</dbReference>
<comment type="caution">
    <text evidence="9">The sequence shown here is derived from an EMBL/GenBank/DDBJ whole genome shotgun (WGS) entry which is preliminary data.</text>
</comment>
<feature type="region of interest" description="Disordered" evidence="6">
    <location>
        <begin position="1"/>
        <end position="53"/>
    </location>
</feature>
<dbReference type="Proteomes" id="UP001530377">
    <property type="component" value="Unassembled WGS sequence"/>
</dbReference>
<evidence type="ECO:0000313" key="10">
    <source>
        <dbReference type="Proteomes" id="UP001530377"/>
    </source>
</evidence>
<dbReference type="InterPro" id="IPR011011">
    <property type="entry name" value="Znf_FYVE_PHD"/>
</dbReference>
<evidence type="ECO:0000256" key="2">
    <source>
        <dbReference type="ARBA" id="ARBA00022771"/>
    </source>
</evidence>
<keyword evidence="3" id="KW-0862">Zinc</keyword>
<evidence type="ECO:0000256" key="6">
    <source>
        <dbReference type="SAM" id="MobiDB-lite"/>
    </source>
</evidence>
<organism evidence="9 10">
    <name type="scientific">Cyclostephanos tholiformis</name>
    <dbReference type="NCBI Taxonomy" id="382380"/>
    <lineage>
        <taxon>Eukaryota</taxon>
        <taxon>Sar</taxon>
        <taxon>Stramenopiles</taxon>
        <taxon>Ochrophyta</taxon>
        <taxon>Bacillariophyta</taxon>
        <taxon>Coscinodiscophyceae</taxon>
        <taxon>Thalassiosirophycidae</taxon>
        <taxon>Stephanodiscales</taxon>
        <taxon>Stephanodiscaceae</taxon>
        <taxon>Cyclostephanos</taxon>
    </lineage>
</organism>
<feature type="compositionally biased region" description="Basic and acidic residues" evidence="6">
    <location>
        <begin position="102"/>
        <end position="114"/>
    </location>
</feature>
<evidence type="ECO:0000256" key="3">
    <source>
        <dbReference type="ARBA" id="ARBA00022833"/>
    </source>
</evidence>
<feature type="compositionally biased region" description="Basic residues" evidence="6">
    <location>
        <begin position="83"/>
        <end position="96"/>
    </location>
</feature>
<keyword evidence="1" id="KW-0479">Metal-binding</keyword>
<dbReference type="CDD" id="cd15541">
    <property type="entry name" value="PHD_TIF1_like"/>
    <property type="match status" value="2"/>
</dbReference>
<dbReference type="InterPro" id="IPR043563">
    <property type="entry name" value="Sp110/Sp140/Sp140L-like"/>
</dbReference>
<dbReference type="SUPFAM" id="SSF57903">
    <property type="entry name" value="FYVE/PHD zinc finger"/>
    <property type="match status" value="3"/>
</dbReference>
<dbReference type="InterPro" id="IPR001965">
    <property type="entry name" value="Znf_PHD"/>
</dbReference>
<protein>
    <submittedName>
        <fullName evidence="9">Uncharacterized protein</fullName>
    </submittedName>
</protein>
<evidence type="ECO:0000256" key="5">
    <source>
        <dbReference type="PROSITE-ProRule" id="PRU00146"/>
    </source>
</evidence>
<feature type="domain" description="PHD-type" evidence="7">
    <location>
        <begin position="405"/>
        <end position="452"/>
    </location>
</feature>
<feature type="domain" description="CXXC-type" evidence="8">
    <location>
        <begin position="162"/>
        <end position="200"/>
    </location>
</feature>
<keyword evidence="10" id="KW-1185">Reference proteome</keyword>
<reference evidence="9 10" key="1">
    <citation type="submission" date="2024-10" db="EMBL/GenBank/DDBJ databases">
        <title>Updated reference genomes for cyclostephanoid diatoms.</title>
        <authorList>
            <person name="Roberts W.R."/>
            <person name="Alverson A.J."/>
        </authorList>
    </citation>
    <scope>NUCLEOTIDE SEQUENCE [LARGE SCALE GENOMIC DNA]</scope>
    <source>
        <strain evidence="9 10">AJA228-03</strain>
    </source>
</reference>
<dbReference type="PANTHER" id="PTHR46386:SF1">
    <property type="entry name" value="NUCLEAR BODY PROTEIN SP140-LIKE PROTEIN"/>
    <property type="match status" value="1"/>
</dbReference>
<dbReference type="SMART" id="SM00249">
    <property type="entry name" value="PHD"/>
    <property type="match status" value="3"/>
</dbReference>
<evidence type="ECO:0000256" key="1">
    <source>
        <dbReference type="ARBA" id="ARBA00022723"/>
    </source>
</evidence>
<dbReference type="GO" id="GO:0008270">
    <property type="term" value="F:zinc ion binding"/>
    <property type="evidence" value="ECO:0007669"/>
    <property type="project" value="UniProtKB-KW"/>
</dbReference>
<dbReference type="PROSITE" id="PS51058">
    <property type="entry name" value="ZF_CXXC"/>
    <property type="match status" value="2"/>
</dbReference>
<evidence type="ECO:0000259" key="7">
    <source>
        <dbReference type="PROSITE" id="PS50016"/>
    </source>
</evidence>